<dbReference type="CDD" id="cd06669">
    <property type="entry name" value="PDZ5_MUPP1-like"/>
    <property type="match status" value="1"/>
</dbReference>
<dbReference type="InterPro" id="IPR051342">
    <property type="entry name" value="PDZ_scaffold"/>
</dbReference>
<feature type="compositionally biased region" description="Polar residues" evidence="5">
    <location>
        <begin position="350"/>
        <end position="362"/>
    </location>
</feature>
<keyword evidence="9" id="KW-1185">Reference proteome</keyword>
<dbReference type="Proteomes" id="UP001627154">
    <property type="component" value="Unassembled WGS sequence"/>
</dbReference>
<feature type="domain" description="PDZ" evidence="6">
    <location>
        <begin position="173"/>
        <end position="260"/>
    </location>
</feature>
<feature type="domain" description="PDZ" evidence="6">
    <location>
        <begin position="576"/>
        <end position="661"/>
    </location>
</feature>
<feature type="region of interest" description="Disordered" evidence="5">
    <location>
        <begin position="1200"/>
        <end position="1223"/>
    </location>
</feature>
<feature type="region of interest" description="Disordered" evidence="5">
    <location>
        <begin position="1799"/>
        <end position="1826"/>
    </location>
</feature>
<sequence>MTLNTDISTALHLLEHVSKRVEDCDDPKLQLHTSQDLQSLISLLEDPVFRSIVTIQDSLEELNSQLGQHPSILPGDFDINLGGQLELSVPTTPVQPVGQAMYQNLYQDSSEVEDQRVPVAPLLHSSSEETNAPVTSPNLVSEVIGMPPIMTPTYAKEFQKVIETAAKGRQIVTVQLFKSEGMSLGFSVVGLRNKERDELGIFLQEIQPNGIAGSDGRLLEGDQILAIDGQPLDSNISHEQAISILQKARGLVELIVARSAQDIGSSLAPDELSGVSTGAAAALHAGSSTATAVSSAATAIGGQQVSAAGSATAQAIVSGAEKQESVAKTSVVASGTAPATTNAPKATQAVERSNSAVSDTSKSGEMVLQTEYSQVEIINLVNDGSGLGFGIVGGKSTGVVVKTILPGGVADRDNRLQSGDHMLQIGDVNLRGMASEQVAQVLRQSGTHVRLVVARPVEPITPEYVQFRLHGQVYGTNVPIVPTKVISDPEELDRHLMQLGAETTAIRRQEYDGNNVFSTESEIETALTPVRSSVIMDSARTTAAAGGTARAIENLPAISMDTSIDVNALPEMERFTVELQKDSCGLGITIAGYVCEKEELSGIFVKSISEGSAADLSKKIQINDRIVEVNGHSLQGYSNHEAVEVLRSTKQTVLLCLERYLRGPKYEQLQQAIAASELRAPPPGSPSIASLPSFPISADGETTEIEPEGESHTTVDSAILQEIDKDAAAEKSDDIAKLEAQLTKPSSELTPNIEEAIKSKWTKIVGDGIEIVVAQLKKFTEESGLGISLEGTVDVENGREVRPHHYIRSILPEGPVGKNGVLRSGDELLEVNGYRLLGINHMEVVAVLKKLPIHVRMVCGRSASQDQLCPIDTGSCQAAFQTRSILGGSLQNLLPTSDRLVKAKSDGSLASTTTTATVTDASLNKMKSRSLEPLTGLAMWSSEPQIIELVKGERGLGFSILDYQDPMNPNETVIVIRSLVPGGVAQVDGQLIPGDRLLFVNDIALENATLDQAVQALKGAPKGVVRIGVAKPLPIPDSIAQRLATMCMVKRSKSLPDSDATEHAAEIDDFIATREGGTATTTTSSVDQLTTVATAATSSQVAAAAAKDKRREPHSSLIKLVPFSERERRALVSRAPAQQQWHRKEEAEEEDNGEAAEETPLLLMPRRASSGAAAAVVRTPEEARSQGLLLEAAVREALKRRMSTPDARQQQQQQQQHDVRRRSLRHMESMERVARYLEHPPNAAEASVRASESIPQAFESRLVGSAAAAAAPEEVSPEDDVEDEASETTPLVEQREPIYLIVEKPDEQATKRRSSLRRRREDPAESVVKDSQDEYVVVPIEATKKTVRICSVEEEIRIESFDSADMQDPFPGATELKEVSPVGQLPELQLVTAKILSQEEAATTVMAKREDAKKAAPREQDKLREERAADSSDRLQAPGATTAPSTSTATSATAATTLKPSASETALTLRSEDNKVSEKNIKPEILMDLSRVNEEADDGPRPLDREFADAKPKRKLSRVSSDSACRITSHEQPLPRVKFHIGEESEQTLLLAAPRSDRVFDAGLDFRYLGDVVGVTDENIPSSDDKLPKARQDVSKSLAAVDTGIQSSTSESSTPASTALLATATVDQQQQRQLGPSDSDKVASASSEYNDRACAESVCLISREHSLRYQRQTLESPASLEDLLATTEASSPVPVEELDAATLDYSSTQSLLSTSLKSIGSPKREVETQTQGEQKSTQYELEDLAEYVGDAWDRSRSDSREQLECLLDAHFGSPRREADTQTELESKASQCVDEDLAASGEFGPFRRRQASCGSPRKEAQVQTGQEHKSTQCYLLRNFKEGRALDVAGRVIECSASSVESSSPTGSGSSPPRPPKGAEASPPSPPLIVLVKSGGTVDMTVTHRDKDGNVVWAKHWGPERLVEIYRDHQTSLGLSIVGGKVDLQDSSSHGQNVSGIFIKNVIPNSPAGRTGGLQTGDRIIEVDGVDLRNSTHERAVKAIQAAGNPVRLLVQSLVHLSPDNEDGSRGGGGARGQRASPSSSIRRRHSPSNRSPELIQDGRSKGSEGPSDGAGPSGRRSSMKKSIRKRAPSPPATGGKQYSQDDDEPKAKTSASGGATPAPASDKKKYSSGESSEEEEEDTRDLEGNVYTKSGVEISRRSAGNVKRTKEEIAADPEQEDEFGYTKKKIQKKYANLKKPIHFVVLEKDRRGLGISLAGHKDRNKMAVFICGINPNGVAAKQGELQVGDELLEVNGAVFQGRCHLNASSMIKGMGVTTYKIIVIRRNNAIENCAVKQVTQFPTALAGEDYSHLKGVHPVPIKKGTYGLGIMIIEGKHAEVGQGIFVSDIQVGSAAELAGLNVGDMILSVNADTVMGATYDEATALLKKAEGIVVLTVCNPNQSKVAEEEERRARGEVVESGKDDKKKDEKPKDEPPGDPKDCKIRMNKDTTIEFPKDKDKPIGFYVVGGTDTPSNGVFVLDVLPDGAAGKDGRLQPGDRIVDINKEPFKAMDSEKAYQTVLRITQGPIIMIVHRDEKAVEEFEVELTKKSGKGSGLCLTGYKSGKGAYVSEVVAGGSAAESGKIVKGDRIVAVGGQDLRDAPVEDIALHVKVSNPVQLKLARYKSK</sequence>
<keyword evidence="4" id="KW-0472">Membrane</keyword>
<feature type="compositionally biased region" description="Basic and acidic residues" evidence="5">
    <location>
        <begin position="1319"/>
        <end position="1330"/>
    </location>
</feature>
<evidence type="ECO:0000256" key="1">
    <source>
        <dbReference type="ARBA" id="ARBA00004370"/>
    </source>
</evidence>
<feature type="domain" description="PDZ" evidence="6">
    <location>
        <begin position="2313"/>
        <end position="2396"/>
    </location>
</feature>
<evidence type="ECO:0000313" key="8">
    <source>
        <dbReference type="EMBL" id="KAL3398694.1"/>
    </source>
</evidence>
<dbReference type="SUPFAM" id="SSF50156">
    <property type="entry name" value="PDZ domain-like"/>
    <property type="match status" value="10"/>
</dbReference>
<feature type="region of interest" description="Disordered" evidence="5">
    <location>
        <begin position="1132"/>
        <end position="1156"/>
    </location>
</feature>
<feature type="region of interest" description="Disordered" evidence="5">
    <location>
        <begin position="2016"/>
        <end position="2170"/>
    </location>
</feature>
<dbReference type="CDD" id="cd06689">
    <property type="entry name" value="PDZ1_MUPP1-like"/>
    <property type="match status" value="1"/>
</dbReference>
<dbReference type="SMART" id="SM00569">
    <property type="entry name" value="L27"/>
    <property type="match status" value="1"/>
</dbReference>
<feature type="domain" description="PDZ" evidence="6">
    <location>
        <begin position="1920"/>
        <end position="2013"/>
    </location>
</feature>
<dbReference type="PROSITE" id="PS51022">
    <property type="entry name" value="L27"/>
    <property type="match status" value="1"/>
</dbReference>
<name>A0ABD2X012_9HYME</name>
<feature type="domain" description="PDZ" evidence="6">
    <location>
        <begin position="773"/>
        <end position="863"/>
    </location>
</feature>
<evidence type="ECO:0000256" key="5">
    <source>
        <dbReference type="SAM" id="MobiDB-lite"/>
    </source>
</evidence>
<feature type="domain" description="PDZ" evidence="6">
    <location>
        <begin position="377"/>
        <end position="457"/>
    </location>
</feature>
<evidence type="ECO:0000259" key="6">
    <source>
        <dbReference type="PROSITE" id="PS50106"/>
    </source>
</evidence>
<dbReference type="Gene3D" id="1.10.287.650">
    <property type="entry name" value="L27 domain"/>
    <property type="match status" value="1"/>
</dbReference>
<feature type="domain" description="PDZ" evidence="6">
    <location>
        <begin position="946"/>
        <end position="1024"/>
    </location>
</feature>
<dbReference type="FunFam" id="2.30.42.10:FF:000125">
    <property type="entry name" value="PATJ, crumbs cell polarity complex component"/>
    <property type="match status" value="1"/>
</dbReference>
<dbReference type="InterPro" id="IPR001478">
    <property type="entry name" value="PDZ"/>
</dbReference>
<dbReference type="Pfam" id="PF00595">
    <property type="entry name" value="PDZ"/>
    <property type="match status" value="10"/>
</dbReference>
<dbReference type="InterPro" id="IPR004172">
    <property type="entry name" value="L27_dom"/>
</dbReference>
<feature type="region of interest" description="Disordered" evidence="5">
    <location>
        <begin position="334"/>
        <end position="362"/>
    </location>
</feature>
<feature type="domain" description="L27" evidence="7">
    <location>
        <begin position="3"/>
        <end position="67"/>
    </location>
</feature>
<keyword evidence="2" id="KW-0597">Phosphoprotein</keyword>
<evidence type="ECO:0000256" key="2">
    <source>
        <dbReference type="ARBA" id="ARBA00022553"/>
    </source>
</evidence>
<dbReference type="FunFam" id="2.30.42.10:FF:000070">
    <property type="entry name" value="Multiple PDZ domain protein"/>
    <property type="match status" value="1"/>
</dbReference>
<evidence type="ECO:0000256" key="3">
    <source>
        <dbReference type="ARBA" id="ARBA00022737"/>
    </source>
</evidence>
<dbReference type="PANTHER" id="PTHR19964:SF92">
    <property type="entry name" value="PATJ HOMOLOG"/>
    <property type="match status" value="1"/>
</dbReference>
<protein>
    <recommendedName>
        <fullName evidence="10">Multiple PDZ domain protein</fullName>
    </recommendedName>
</protein>
<dbReference type="EMBL" id="JBJJXI010000059">
    <property type="protein sequence ID" value="KAL3398694.1"/>
    <property type="molecule type" value="Genomic_DNA"/>
</dbReference>
<feature type="domain" description="PDZ" evidence="6">
    <location>
        <begin position="2538"/>
        <end position="2606"/>
    </location>
</feature>
<feature type="compositionally biased region" description="Basic and acidic residues" evidence="5">
    <location>
        <begin position="2400"/>
        <end position="2438"/>
    </location>
</feature>
<feature type="compositionally biased region" description="Low complexity" evidence="5">
    <location>
        <begin position="336"/>
        <end position="349"/>
    </location>
</feature>
<feature type="compositionally biased region" description="Low complexity" evidence="5">
    <location>
        <begin position="1855"/>
        <end position="1869"/>
    </location>
</feature>
<dbReference type="CDD" id="cd06671">
    <property type="entry name" value="PDZ7_MUPP1-PD6_PATJ-like"/>
    <property type="match status" value="1"/>
</dbReference>
<feature type="compositionally biased region" description="Basic and acidic residues" evidence="5">
    <location>
        <begin position="1407"/>
        <end position="1433"/>
    </location>
</feature>
<feature type="compositionally biased region" description="Low complexity" evidence="5">
    <location>
        <begin position="1437"/>
        <end position="1463"/>
    </location>
</feature>
<dbReference type="Gene3D" id="2.30.42.10">
    <property type="match status" value="10"/>
</dbReference>
<feature type="compositionally biased region" description="Basic and acidic residues" evidence="5">
    <location>
        <begin position="1494"/>
        <end position="1511"/>
    </location>
</feature>
<feature type="region of interest" description="Disordered" evidence="5">
    <location>
        <begin position="2398"/>
        <end position="2438"/>
    </location>
</feature>
<feature type="region of interest" description="Disordered" evidence="5">
    <location>
        <begin position="1268"/>
        <end position="1330"/>
    </location>
</feature>
<dbReference type="CDD" id="cd23064">
    <property type="entry name" value="PDZ3_INAD-like"/>
    <property type="match status" value="1"/>
</dbReference>
<feature type="region of interest" description="Disordered" evidence="5">
    <location>
        <begin position="1402"/>
        <end position="1475"/>
    </location>
</feature>
<feature type="compositionally biased region" description="Basic residues" evidence="5">
    <location>
        <begin position="2076"/>
        <end position="2086"/>
    </location>
</feature>
<dbReference type="SMART" id="SM00228">
    <property type="entry name" value="PDZ"/>
    <property type="match status" value="10"/>
</dbReference>
<reference evidence="8 9" key="1">
    <citation type="journal article" date="2024" name="bioRxiv">
        <title>A reference genome for Trichogramma kaykai: A tiny desert-dwelling parasitoid wasp with competing sex-ratio distorters.</title>
        <authorList>
            <person name="Culotta J."/>
            <person name="Lindsey A.R."/>
        </authorList>
    </citation>
    <scope>NUCLEOTIDE SEQUENCE [LARGE SCALE GENOMIC DNA]</scope>
    <source>
        <strain evidence="8 9">KSX58</strain>
    </source>
</reference>
<dbReference type="InterPro" id="IPR036034">
    <property type="entry name" value="PDZ_sf"/>
</dbReference>
<dbReference type="CDD" id="cd06668">
    <property type="entry name" value="PDZ4_MUPP1-like"/>
    <property type="match status" value="1"/>
</dbReference>
<accession>A0ABD2X012</accession>
<evidence type="ECO:0000313" key="9">
    <source>
        <dbReference type="Proteomes" id="UP001627154"/>
    </source>
</evidence>
<feature type="compositionally biased region" description="Acidic residues" evidence="5">
    <location>
        <begin position="2130"/>
        <end position="2139"/>
    </location>
</feature>
<feature type="compositionally biased region" description="Basic and acidic residues" evidence="5">
    <location>
        <begin position="1815"/>
        <end position="1826"/>
    </location>
</feature>
<feature type="compositionally biased region" description="Acidic residues" evidence="5">
    <location>
        <begin position="1275"/>
        <end position="1286"/>
    </location>
</feature>
<evidence type="ECO:0000259" key="7">
    <source>
        <dbReference type="PROSITE" id="PS51022"/>
    </source>
</evidence>
<feature type="region of interest" description="Disordered" evidence="5">
    <location>
        <begin position="1717"/>
        <end position="1736"/>
    </location>
</feature>
<dbReference type="GO" id="GO:0016020">
    <property type="term" value="C:membrane"/>
    <property type="evidence" value="ECO:0007669"/>
    <property type="project" value="UniProtKB-SubCell"/>
</dbReference>
<evidence type="ECO:0000256" key="4">
    <source>
        <dbReference type="ARBA" id="ARBA00023136"/>
    </source>
</evidence>
<organism evidence="8 9">
    <name type="scientific">Trichogramma kaykai</name>
    <dbReference type="NCBI Taxonomy" id="54128"/>
    <lineage>
        <taxon>Eukaryota</taxon>
        <taxon>Metazoa</taxon>
        <taxon>Ecdysozoa</taxon>
        <taxon>Arthropoda</taxon>
        <taxon>Hexapoda</taxon>
        <taxon>Insecta</taxon>
        <taxon>Pterygota</taxon>
        <taxon>Neoptera</taxon>
        <taxon>Endopterygota</taxon>
        <taxon>Hymenoptera</taxon>
        <taxon>Apocrita</taxon>
        <taxon>Proctotrupomorpha</taxon>
        <taxon>Chalcidoidea</taxon>
        <taxon>Trichogrammatidae</taxon>
        <taxon>Trichogramma</taxon>
    </lineage>
</organism>
<dbReference type="CDD" id="cd06667">
    <property type="entry name" value="PDZ2_MUPP1-like"/>
    <property type="match status" value="1"/>
</dbReference>
<feature type="domain" description="PDZ" evidence="6">
    <location>
        <begin position="2198"/>
        <end position="2270"/>
    </location>
</feature>
<comment type="subcellular location">
    <subcellularLocation>
        <location evidence="1">Membrane</location>
    </subcellularLocation>
</comment>
<gene>
    <name evidence="8" type="ORF">TKK_007823</name>
</gene>
<feature type="compositionally biased region" description="Polar residues" evidence="5">
    <location>
        <begin position="1627"/>
        <end position="1636"/>
    </location>
</feature>
<feature type="domain" description="PDZ" evidence="6">
    <location>
        <begin position="2446"/>
        <end position="2530"/>
    </location>
</feature>
<keyword evidence="3" id="KW-0677">Repeat</keyword>
<evidence type="ECO:0008006" key="10">
    <source>
        <dbReference type="Google" id="ProtNLM"/>
    </source>
</evidence>
<dbReference type="PROSITE" id="PS50106">
    <property type="entry name" value="PDZ"/>
    <property type="match status" value="10"/>
</dbReference>
<comment type="caution">
    <text evidence="8">The sequence shown here is derived from an EMBL/GenBank/DDBJ whole genome shotgun (WGS) entry which is preliminary data.</text>
</comment>
<feature type="region of interest" description="Disordered" evidence="5">
    <location>
        <begin position="1627"/>
        <end position="1646"/>
    </location>
</feature>
<proteinExistence type="predicted"/>
<feature type="region of interest" description="Disordered" evidence="5">
    <location>
        <begin position="1855"/>
        <end position="1885"/>
    </location>
</feature>
<dbReference type="PANTHER" id="PTHR19964">
    <property type="entry name" value="MULTIPLE PDZ DOMAIN PROTEIN"/>
    <property type="match status" value="1"/>
</dbReference>
<feature type="compositionally biased region" description="Low complexity" evidence="5">
    <location>
        <begin position="2108"/>
        <end position="2119"/>
    </location>
</feature>
<dbReference type="GO" id="GO:0030054">
    <property type="term" value="C:cell junction"/>
    <property type="evidence" value="ECO:0007669"/>
    <property type="project" value="UniProtKB-ARBA"/>
</dbReference>
<dbReference type="CDD" id="cd06672">
    <property type="entry name" value="PDZ8_MUPP1-PDZ7_PATJ-PDZ2_INAD-like"/>
    <property type="match status" value="1"/>
</dbReference>
<dbReference type="CDD" id="cd06791">
    <property type="entry name" value="PDZ3_MUPP1-like"/>
    <property type="match status" value="1"/>
</dbReference>
<feature type="compositionally biased region" description="Acidic residues" evidence="5">
    <location>
        <begin position="1147"/>
        <end position="1156"/>
    </location>
</feature>
<feature type="region of interest" description="Disordered" evidence="5">
    <location>
        <begin position="1494"/>
        <end position="1526"/>
    </location>
</feature>